<proteinExistence type="predicted"/>
<gene>
    <name evidence="1" type="ORF">ENP73_06265</name>
</gene>
<sequence length="108" mass="12257">MFRDPNRPKLIRGAVLQVLYLHAMGTESPLNVADPYAMPRGVLVRTLEYSHILPARPELNAAVRYLQEKGYVRAEWDEDGEFRVVRLTEKGIDLVEGSIRDAGVLLPR</sequence>
<evidence type="ECO:0000313" key="1">
    <source>
        <dbReference type="EMBL" id="HEH82574.1"/>
    </source>
</evidence>
<dbReference type="Gene3D" id="1.10.10.10">
    <property type="entry name" value="Winged helix-like DNA-binding domain superfamily/Winged helix DNA-binding domain"/>
    <property type="match status" value="1"/>
</dbReference>
<reference evidence="1" key="1">
    <citation type="journal article" date="2020" name="mSystems">
        <title>Genome- and Community-Level Interaction Insights into Carbon Utilization and Element Cycling Functions of Hydrothermarchaeota in Hydrothermal Sediment.</title>
        <authorList>
            <person name="Zhou Z."/>
            <person name="Liu Y."/>
            <person name="Xu W."/>
            <person name="Pan J."/>
            <person name="Luo Z.H."/>
            <person name="Li M."/>
        </authorList>
    </citation>
    <scope>NUCLEOTIDE SEQUENCE [LARGE SCALE GENOMIC DNA]</scope>
    <source>
        <strain evidence="1">SpSt-246</strain>
    </source>
</reference>
<protein>
    <recommendedName>
        <fullName evidence="2">MarR family transcriptional regulator</fullName>
    </recommendedName>
</protein>
<dbReference type="AlphaFoldDB" id="A0A7C2C2Q4"/>
<name>A0A7C2C2Q4_9DEIN</name>
<dbReference type="EMBL" id="DSKL01000247">
    <property type="protein sequence ID" value="HEH82574.1"/>
    <property type="molecule type" value="Genomic_DNA"/>
</dbReference>
<accession>A0A7C2C2Q4</accession>
<dbReference type="InterPro" id="IPR036390">
    <property type="entry name" value="WH_DNA-bd_sf"/>
</dbReference>
<comment type="caution">
    <text evidence="1">The sequence shown here is derived from an EMBL/GenBank/DDBJ whole genome shotgun (WGS) entry which is preliminary data.</text>
</comment>
<organism evidence="1">
    <name type="scientific">Thermus islandicus</name>
    <dbReference type="NCBI Taxonomy" id="540988"/>
    <lineage>
        <taxon>Bacteria</taxon>
        <taxon>Thermotogati</taxon>
        <taxon>Deinococcota</taxon>
        <taxon>Deinococci</taxon>
        <taxon>Thermales</taxon>
        <taxon>Thermaceae</taxon>
        <taxon>Thermus</taxon>
    </lineage>
</organism>
<dbReference type="InterPro" id="IPR036388">
    <property type="entry name" value="WH-like_DNA-bd_sf"/>
</dbReference>
<dbReference type="SUPFAM" id="SSF46785">
    <property type="entry name" value="Winged helix' DNA-binding domain"/>
    <property type="match status" value="1"/>
</dbReference>
<evidence type="ECO:0008006" key="2">
    <source>
        <dbReference type="Google" id="ProtNLM"/>
    </source>
</evidence>